<dbReference type="EMBL" id="ACFH01000017">
    <property type="protein sequence ID" value="EEH66788.1"/>
    <property type="molecule type" value="Genomic_DNA"/>
</dbReference>
<proteinExistence type="predicted"/>
<name>C0W3A6_9ACTO</name>
<sequence length="68" mass="7224">MAQVPQVVGASWTSLVLDLPGRQELARLSLPGDVVMAPAQARELIELLRATVSDSIGRLDASEGQSRP</sequence>
<dbReference type="Proteomes" id="UP000004778">
    <property type="component" value="Unassembled WGS sequence"/>
</dbReference>
<keyword evidence="2" id="KW-1185">Reference proteome</keyword>
<reference evidence="1 2" key="1">
    <citation type="submission" date="2009-01" db="EMBL/GenBank/DDBJ databases">
        <authorList>
            <person name="Qin X."/>
            <person name="Bachman B."/>
            <person name="Battles P."/>
            <person name="Bell A."/>
            <person name="Bess C."/>
            <person name="Bickham C."/>
            <person name="Chaboub L."/>
            <person name="Chen D."/>
            <person name="Coyle M."/>
            <person name="Deiros D.R."/>
            <person name="Dinh H."/>
            <person name="Forbes L."/>
            <person name="Fowler G."/>
            <person name="Francisco L."/>
            <person name="Fu Q."/>
            <person name="Gubbala S."/>
            <person name="Hale W."/>
            <person name="Han Y."/>
            <person name="Hemphill L."/>
            <person name="Highlander S.K."/>
            <person name="Hirani K."/>
            <person name="Hogues M."/>
            <person name="Jackson L."/>
            <person name="Jakkamsetti A."/>
            <person name="Javaid M."/>
            <person name="Jiang H."/>
            <person name="Korchina V."/>
            <person name="Kovar C."/>
            <person name="Lara F."/>
            <person name="Lee S."/>
            <person name="Mata R."/>
            <person name="Mathew T."/>
            <person name="Moen C."/>
            <person name="Morales K."/>
            <person name="Munidasa M."/>
            <person name="Nazareth L."/>
            <person name="Ngo R."/>
            <person name="Nguyen L."/>
            <person name="Okwuonu G."/>
            <person name="Ongeri F."/>
            <person name="Patil S."/>
            <person name="Petrosino J."/>
            <person name="Pham C."/>
            <person name="Pham P."/>
            <person name="Pu L.-L."/>
            <person name="Puazo M."/>
            <person name="Raj R."/>
            <person name="Reid J."/>
            <person name="Rouhana J."/>
            <person name="Saada N."/>
            <person name="Shang Y."/>
            <person name="Simmons D."/>
            <person name="Thornton R."/>
            <person name="Warren J."/>
            <person name="Weissenberger G."/>
            <person name="Zhang J."/>
            <person name="Zhang L."/>
            <person name="Zhou C."/>
            <person name="Zhu D."/>
            <person name="Muzny D."/>
            <person name="Worley K."/>
            <person name="Gibbs R."/>
        </authorList>
    </citation>
    <scope>NUCLEOTIDE SEQUENCE [LARGE SCALE GENOMIC DNA]</scope>
    <source>
        <strain evidence="1 2">DSM 15434</strain>
    </source>
</reference>
<comment type="caution">
    <text evidence="1">The sequence shown here is derived from an EMBL/GenBank/DDBJ whole genome shotgun (WGS) entry which is preliminary data.</text>
</comment>
<organism evidence="1 2">
    <name type="scientific">Actinomyces urogenitalis DSM 15434</name>
    <dbReference type="NCBI Taxonomy" id="525246"/>
    <lineage>
        <taxon>Bacteria</taxon>
        <taxon>Bacillati</taxon>
        <taxon>Actinomycetota</taxon>
        <taxon>Actinomycetes</taxon>
        <taxon>Actinomycetales</taxon>
        <taxon>Actinomycetaceae</taxon>
        <taxon>Actinomyces</taxon>
    </lineage>
</organism>
<evidence type="ECO:0000313" key="2">
    <source>
        <dbReference type="Proteomes" id="UP000004778"/>
    </source>
</evidence>
<protein>
    <submittedName>
        <fullName evidence="1">Uncharacterized protein</fullName>
    </submittedName>
</protein>
<dbReference type="AlphaFoldDB" id="C0W3A6"/>
<dbReference type="HOGENOM" id="CLU_2784615_0_0_11"/>
<accession>C0W3A6</accession>
<gene>
    <name evidence="1" type="ORF">HMPREF0058_0350</name>
</gene>
<evidence type="ECO:0000313" key="1">
    <source>
        <dbReference type="EMBL" id="EEH66788.1"/>
    </source>
</evidence>